<dbReference type="Proteomes" id="UP000825935">
    <property type="component" value="Chromosome 22"/>
</dbReference>
<gene>
    <name evidence="1" type="ORF">KP509_22G059500</name>
</gene>
<dbReference type="OrthoDB" id="3046016at2759"/>
<evidence type="ECO:0000313" key="1">
    <source>
        <dbReference type="EMBL" id="KAH7307451.1"/>
    </source>
</evidence>
<keyword evidence="2" id="KW-1185">Reference proteome</keyword>
<reference evidence="1" key="1">
    <citation type="submission" date="2021-08" db="EMBL/GenBank/DDBJ databases">
        <title>WGS assembly of Ceratopteris richardii.</title>
        <authorList>
            <person name="Marchant D.B."/>
            <person name="Chen G."/>
            <person name="Jenkins J."/>
            <person name="Shu S."/>
            <person name="Leebens-Mack J."/>
            <person name="Grimwood J."/>
            <person name="Schmutz J."/>
            <person name="Soltis P."/>
            <person name="Soltis D."/>
            <person name="Chen Z.-H."/>
        </authorList>
    </citation>
    <scope>NUCLEOTIDE SEQUENCE</scope>
    <source>
        <strain evidence="1">Whitten #5841</strain>
        <tissue evidence="1">Leaf</tissue>
    </source>
</reference>
<organism evidence="1 2">
    <name type="scientific">Ceratopteris richardii</name>
    <name type="common">Triangle waterfern</name>
    <dbReference type="NCBI Taxonomy" id="49495"/>
    <lineage>
        <taxon>Eukaryota</taxon>
        <taxon>Viridiplantae</taxon>
        <taxon>Streptophyta</taxon>
        <taxon>Embryophyta</taxon>
        <taxon>Tracheophyta</taxon>
        <taxon>Polypodiopsida</taxon>
        <taxon>Polypodiidae</taxon>
        <taxon>Polypodiales</taxon>
        <taxon>Pteridineae</taxon>
        <taxon>Pteridaceae</taxon>
        <taxon>Parkerioideae</taxon>
        <taxon>Ceratopteris</taxon>
    </lineage>
</organism>
<name>A0A8T2S8C7_CERRI</name>
<dbReference type="EMBL" id="CM035427">
    <property type="protein sequence ID" value="KAH7307451.1"/>
    <property type="molecule type" value="Genomic_DNA"/>
</dbReference>
<sequence length="96" mass="11459">MSHITFDIQLQEAMQELVKLLEDDDPKVVLKGIQEYSVLYVRYIQIYRKMEDCFDQIVHAQKRIDLRRTLEACIGRILELRHVCNSDQLSSIKHKR</sequence>
<dbReference type="AlphaFoldDB" id="A0A8T2S8C7"/>
<protein>
    <submittedName>
        <fullName evidence="1">Uncharacterized protein</fullName>
    </submittedName>
</protein>
<dbReference type="InterPro" id="IPR052267">
    <property type="entry name" value="N-DRC_Component"/>
</dbReference>
<proteinExistence type="predicted"/>
<evidence type="ECO:0000313" key="2">
    <source>
        <dbReference type="Proteomes" id="UP000825935"/>
    </source>
</evidence>
<accession>A0A8T2S8C7</accession>
<dbReference type="PANTHER" id="PTHR14690">
    <property type="entry name" value="IQ MOTIF CONTAINING WITH AAA DOMAIN 1"/>
    <property type="match status" value="1"/>
</dbReference>
<comment type="caution">
    <text evidence="1">The sequence shown here is derived from an EMBL/GenBank/DDBJ whole genome shotgun (WGS) entry which is preliminary data.</text>
</comment>
<dbReference type="PANTHER" id="PTHR14690:SF0">
    <property type="entry name" value="IQ MOTIF CONTAINING WITH AAA DOMAIN 1"/>
    <property type="match status" value="1"/>
</dbReference>